<dbReference type="PROSITE" id="PS51915">
    <property type="entry name" value="ZAD"/>
    <property type="match status" value="1"/>
</dbReference>
<feature type="compositionally biased region" description="Basic and acidic residues" evidence="11">
    <location>
        <begin position="190"/>
        <end position="203"/>
    </location>
</feature>
<comment type="caution">
    <text evidence="14">The sequence shown here is derived from an EMBL/GenBank/DDBJ whole genome shotgun (WGS) entry which is preliminary data.</text>
</comment>
<keyword evidence="4 9" id="KW-0863">Zinc-finger</keyword>
<evidence type="ECO:0000256" key="11">
    <source>
        <dbReference type="SAM" id="MobiDB-lite"/>
    </source>
</evidence>
<evidence type="ECO:0000256" key="6">
    <source>
        <dbReference type="ARBA" id="ARBA00023125"/>
    </source>
</evidence>
<dbReference type="PANTHER" id="PTHR24388">
    <property type="entry name" value="ZINC FINGER PROTEIN"/>
    <property type="match status" value="1"/>
</dbReference>
<dbReference type="Pfam" id="PF00096">
    <property type="entry name" value="zf-C2H2"/>
    <property type="match status" value="4"/>
</dbReference>
<evidence type="ECO:0000256" key="1">
    <source>
        <dbReference type="ARBA" id="ARBA00004123"/>
    </source>
</evidence>
<feature type="region of interest" description="Disordered" evidence="11">
    <location>
        <begin position="303"/>
        <end position="349"/>
    </location>
</feature>
<dbReference type="GO" id="GO:0000981">
    <property type="term" value="F:DNA-binding transcription factor activity, RNA polymerase II-specific"/>
    <property type="evidence" value="ECO:0007669"/>
    <property type="project" value="TreeGrafter"/>
</dbReference>
<feature type="domain" description="C2H2-type" evidence="12">
    <location>
        <begin position="468"/>
        <end position="495"/>
    </location>
</feature>
<dbReference type="PANTHER" id="PTHR24388:SF54">
    <property type="entry name" value="PROTEIN ESCARGOT"/>
    <property type="match status" value="1"/>
</dbReference>
<dbReference type="EMBL" id="JARGDH010000005">
    <property type="protein sequence ID" value="KAL0268475.1"/>
    <property type="molecule type" value="Genomic_DNA"/>
</dbReference>
<dbReference type="FunFam" id="3.30.160.60:FF:000446">
    <property type="entry name" value="Zinc finger protein"/>
    <property type="match status" value="1"/>
</dbReference>
<evidence type="ECO:0000256" key="2">
    <source>
        <dbReference type="ARBA" id="ARBA00022723"/>
    </source>
</evidence>
<dbReference type="Gene3D" id="3.30.160.60">
    <property type="entry name" value="Classic Zinc Finger"/>
    <property type="match status" value="4"/>
</dbReference>
<feature type="region of interest" description="Disordered" evidence="11">
    <location>
        <begin position="142"/>
        <end position="204"/>
    </location>
</feature>
<evidence type="ECO:0000259" key="12">
    <source>
        <dbReference type="PROSITE" id="PS50157"/>
    </source>
</evidence>
<feature type="domain" description="C2H2-type" evidence="12">
    <location>
        <begin position="551"/>
        <end position="579"/>
    </location>
</feature>
<feature type="domain" description="C2H2-type" evidence="12">
    <location>
        <begin position="495"/>
        <end position="522"/>
    </location>
</feature>
<evidence type="ECO:0000256" key="3">
    <source>
        <dbReference type="ARBA" id="ARBA00022737"/>
    </source>
</evidence>
<feature type="domain" description="C2H2-type" evidence="12">
    <location>
        <begin position="523"/>
        <end position="550"/>
    </location>
</feature>
<evidence type="ECO:0000256" key="10">
    <source>
        <dbReference type="PROSITE-ProRule" id="PRU01263"/>
    </source>
</evidence>
<accession>A0AAW2HFC6</accession>
<dbReference type="SUPFAM" id="SSF57667">
    <property type="entry name" value="beta-beta-alpha zinc fingers"/>
    <property type="match status" value="4"/>
</dbReference>
<protein>
    <submittedName>
        <fullName evidence="14">Uncharacterized protein</fullName>
    </submittedName>
</protein>
<evidence type="ECO:0000256" key="9">
    <source>
        <dbReference type="PROSITE-ProRule" id="PRU00042"/>
    </source>
</evidence>
<dbReference type="InterPro" id="IPR050527">
    <property type="entry name" value="Snail/Krueppel_Znf"/>
</dbReference>
<dbReference type="AlphaFoldDB" id="A0AAW2HFC6"/>
<reference evidence="14" key="1">
    <citation type="journal article" date="2024" name="Gigascience">
        <title>Chromosome-level genome of the poultry shaft louse Menopon gallinae provides insight into the host-switching and adaptive evolution of parasitic lice.</title>
        <authorList>
            <person name="Xu Y."/>
            <person name="Ma L."/>
            <person name="Liu S."/>
            <person name="Liang Y."/>
            <person name="Liu Q."/>
            <person name="He Z."/>
            <person name="Tian L."/>
            <person name="Duan Y."/>
            <person name="Cai W."/>
            <person name="Li H."/>
            <person name="Song F."/>
        </authorList>
    </citation>
    <scope>NUCLEOTIDE SEQUENCE</scope>
    <source>
        <strain evidence="14">Cailab_2023a</strain>
    </source>
</reference>
<dbReference type="GO" id="GO:0005634">
    <property type="term" value="C:nucleus"/>
    <property type="evidence" value="ECO:0007669"/>
    <property type="project" value="UniProtKB-SubCell"/>
</dbReference>
<dbReference type="EMBL" id="JARGDH010000005">
    <property type="protein sequence ID" value="KAL0268474.1"/>
    <property type="molecule type" value="Genomic_DNA"/>
</dbReference>
<feature type="binding site" evidence="10">
    <location>
        <position position="15"/>
    </location>
    <ligand>
        <name>Zn(2+)</name>
        <dbReference type="ChEBI" id="CHEBI:29105"/>
    </ligand>
</feature>
<keyword evidence="2 10" id="KW-0479">Metal-binding</keyword>
<dbReference type="InterPro" id="IPR012934">
    <property type="entry name" value="Znf_AD"/>
</dbReference>
<feature type="domain" description="C2H2-type" evidence="12">
    <location>
        <begin position="371"/>
        <end position="398"/>
    </location>
</feature>
<dbReference type="PROSITE" id="PS50157">
    <property type="entry name" value="ZINC_FINGER_C2H2_2"/>
    <property type="match status" value="6"/>
</dbReference>
<keyword evidence="5 10" id="KW-0862">Zinc</keyword>
<name>A0AAW2HFC6_9NEOP</name>
<dbReference type="SMART" id="SM00868">
    <property type="entry name" value="zf-AD"/>
    <property type="match status" value="1"/>
</dbReference>
<dbReference type="FunFam" id="3.30.160.60:FF:000072">
    <property type="entry name" value="zinc finger protein 143 isoform X1"/>
    <property type="match status" value="1"/>
</dbReference>
<dbReference type="Gene3D" id="3.40.1800.20">
    <property type="match status" value="1"/>
</dbReference>
<dbReference type="GO" id="GO:0000978">
    <property type="term" value="F:RNA polymerase II cis-regulatory region sequence-specific DNA binding"/>
    <property type="evidence" value="ECO:0007669"/>
    <property type="project" value="TreeGrafter"/>
</dbReference>
<organism evidence="14">
    <name type="scientific">Menopon gallinae</name>
    <name type="common">poultry shaft louse</name>
    <dbReference type="NCBI Taxonomy" id="328185"/>
    <lineage>
        <taxon>Eukaryota</taxon>
        <taxon>Metazoa</taxon>
        <taxon>Ecdysozoa</taxon>
        <taxon>Arthropoda</taxon>
        <taxon>Hexapoda</taxon>
        <taxon>Insecta</taxon>
        <taxon>Pterygota</taxon>
        <taxon>Neoptera</taxon>
        <taxon>Paraneoptera</taxon>
        <taxon>Psocodea</taxon>
        <taxon>Troctomorpha</taxon>
        <taxon>Phthiraptera</taxon>
        <taxon>Amblycera</taxon>
        <taxon>Menoponidae</taxon>
        <taxon>Menopon</taxon>
    </lineage>
</organism>
<dbReference type="SUPFAM" id="SSF57716">
    <property type="entry name" value="Glucocorticoid receptor-like (DNA-binding domain)"/>
    <property type="match status" value="1"/>
</dbReference>
<evidence type="ECO:0000313" key="14">
    <source>
        <dbReference type="EMBL" id="KAL0268474.1"/>
    </source>
</evidence>
<dbReference type="Pfam" id="PF13912">
    <property type="entry name" value="zf-C2H2_6"/>
    <property type="match status" value="1"/>
</dbReference>
<keyword evidence="3" id="KW-0677">Repeat</keyword>
<evidence type="ECO:0000256" key="7">
    <source>
        <dbReference type="ARBA" id="ARBA00023242"/>
    </source>
</evidence>
<proteinExistence type="inferred from homology"/>
<sequence length="590" mass="66879">MDDKSLDLSRLCRICSADLQDKGVGIFSAECMDNLVGEKIKRYLHFSVSIKDSLPKMVCTTCLKKLENIHRFAKMAAEMQEKFRMLLSSKQEKPKIKIKSLDDINKEALKENGKMDDEEKSKVKSEMDENFEVNIDVAVEEVGENSSEMKIDESSSAKKDGKKPEKETSEPTERRESRKSSVDDEADTSDSDRLVIQDQEEKPNASLLQSLLLKGKQQMTLDMDHDYLMKVKQEPEIKEEPADPEDEDIAEEIAEDRLNQIIKDEMGSETEQESEEEDNSDIEITEMEVKVDPMLYFSNASQSGNEIEQDSQDGQDNSIPDENANSSSNTDGKEDKSNEKNPPAEQPPLMMTRHQQKMNPVIASLKLGKPYKCTVCPRSFITDIGLQNHLWSHLPKSRKSQSSDGHMIHKNVDLEDSQVYSSNGVLHTALPSENPHLLKYVCPICGKKISTKGNLKVHLETHRPKGKYGCDICGRVFKTAANLFRHKDYHGGVQFPCPVCGRVYPTNSTLRAHSITHSDLRPHKCPLCSKTFKRNQDLKFHINQHTGARPYQCPYCPKAFASSGNCFSHRKRMHPLEVERDKERAAEIMG</sequence>
<dbReference type="PROSITE" id="PS00028">
    <property type="entry name" value="ZINC_FINGER_C2H2_1"/>
    <property type="match status" value="6"/>
</dbReference>
<dbReference type="Pfam" id="PF07776">
    <property type="entry name" value="zf-AD"/>
    <property type="match status" value="1"/>
</dbReference>
<feature type="domain" description="C2H2-type" evidence="12">
    <location>
        <begin position="440"/>
        <end position="467"/>
    </location>
</feature>
<feature type="binding site" evidence="10">
    <location>
        <position position="62"/>
    </location>
    <ligand>
        <name>Zn(2+)</name>
        <dbReference type="ChEBI" id="CHEBI:29105"/>
    </ligand>
</feature>
<dbReference type="SMART" id="SM00355">
    <property type="entry name" value="ZnF_C2H2"/>
    <property type="match status" value="6"/>
</dbReference>
<feature type="domain" description="ZAD" evidence="13">
    <location>
        <begin position="10"/>
        <end position="86"/>
    </location>
</feature>
<dbReference type="GO" id="GO:0008270">
    <property type="term" value="F:zinc ion binding"/>
    <property type="evidence" value="ECO:0007669"/>
    <property type="project" value="UniProtKB-UniRule"/>
</dbReference>
<gene>
    <name evidence="14" type="ORF">PYX00_010403</name>
</gene>
<feature type="compositionally biased region" description="Polar residues" evidence="11">
    <location>
        <begin position="314"/>
        <end position="330"/>
    </location>
</feature>
<comment type="similarity">
    <text evidence="8">Belongs to the snail C2H2-type zinc-finger protein family.</text>
</comment>
<dbReference type="InterPro" id="IPR013087">
    <property type="entry name" value="Znf_C2H2_type"/>
</dbReference>
<keyword evidence="7" id="KW-0539">Nucleus</keyword>
<comment type="subcellular location">
    <subcellularLocation>
        <location evidence="1">Nucleus</location>
    </subcellularLocation>
</comment>
<evidence type="ECO:0000256" key="4">
    <source>
        <dbReference type="ARBA" id="ARBA00022771"/>
    </source>
</evidence>
<keyword evidence="6" id="KW-0238">DNA-binding</keyword>
<evidence type="ECO:0000256" key="8">
    <source>
        <dbReference type="ARBA" id="ARBA00037948"/>
    </source>
</evidence>
<evidence type="ECO:0000259" key="13">
    <source>
        <dbReference type="PROSITE" id="PS51915"/>
    </source>
</evidence>
<feature type="binding site" evidence="10">
    <location>
        <position position="12"/>
    </location>
    <ligand>
        <name>Zn(2+)</name>
        <dbReference type="ChEBI" id="CHEBI:29105"/>
    </ligand>
</feature>
<feature type="compositionally biased region" description="Basic and acidic residues" evidence="11">
    <location>
        <begin position="147"/>
        <end position="182"/>
    </location>
</feature>
<feature type="binding site" evidence="10">
    <location>
        <position position="59"/>
    </location>
    <ligand>
        <name>Zn(2+)</name>
        <dbReference type="ChEBI" id="CHEBI:29105"/>
    </ligand>
</feature>
<dbReference type="InterPro" id="IPR036236">
    <property type="entry name" value="Znf_C2H2_sf"/>
</dbReference>
<evidence type="ECO:0000256" key="5">
    <source>
        <dbReference type="ARBA" id="ARBA00022833"/>
    </source>
</evidence>